<reference evidence="7 8" key="1">
    <citation type="journal article" date="2009" name="Science">
        <title>Green evolution and dynamic adaptations revealed by genomes of the marine picoeukaryotes Micromonas.</title>
        <authorList>
            <person name="Worden A.Z."/>
            <person name="Lee J.H."/>
            <person name="Mock T."/>
            <person name="Rouze P."/>
            <person name="Simmons M.P."/>
            <person name="Aerts A.L."/>
            <person name="Allen A.E."/>
            <person name="Cuvelier M.L."/>
            <person name="Derelle E."/>
            <person name="Everett M.V."/>
            <person name="Foulon E."/>
            <person name="Grimwood J."/>
            <person name="Gundlach H."/>
            <person name="Henrissat B."/>
            <person name="Napoli C."/>
            <person name="McDonald S.M."/>
            <person name="Parker M.S."/>
            <person name="Rombauts S."/>
            <person name="Salamov A."/>
            <person name="Von Dassow P."/>
            <person name="Badger J.H."/>
            <person name="Coutinho P.M."/>
            <person name="Demir E."/>
            <person name="Dubchak I."/>
            <person name="Gentemann C."/>
            <person name="Eikrem W."/>
            <person name="Gready J.E."/>
            <person name="John U."/>
            <person name="Lanier W."/>
            <person name="Lindquist E.A."/>
            <person name="Lucas S."/>
            <person name="Mayer K.F."/>
            <person name="Moreau H."/>
            <person name="Not F."/>
            <person name="Otillar R."/>
            <person name="Panaud O."/>
            <person name="Pangilinan J."/>
            <person name="Paulsen I."/>
            <person name="Piegu B."/>
            <person name="Poliakov A."/>
            <person name="Robbens S."/>
            <person name="Schmutz J."/>
            <person name="Toulza E."/>
            <person name="Wyss T."/>
            <person name="Zelensky A."/>
            <person name="Zhou K."/>
            <person name="Armbrust E.V."/>
            <person name="Bhattacharya D."/>
            <person name="Goodenough U.W."/>
            <person name="Van de Peer Y."/>
            <person name="Grigoriev I.V."/>
        </authorList>
    </citation>
    <scope>NUCLEOTIDE SEQUENCE [LARGE SCALE GENOMIC DNA]</scope>
    <source>
        <strain evidence="7 8">CCMP1545</strain>
    </source>
</reference>
<feature type="region of interest" description="Disordered" evidence="6">
    <location>
        <begin position="696"/>
        <end position="775"/>
    </location>
</feature>
<feature type="region of interest" description="Disordered" evidence="6">
    <location>
        <begin position="445"/>
        <end position="496"/>
    </location>
</feature>
<dbReference type="STRING" id="564608.C1MX93"/>
<evidence type="ECO:0000256" key="3">
    <source>
        <dbReference type="ARBA" id="ARBA00022737"/>
    </source>
</evidence>
<dbReference type="InterPro" id="IPR019775">
    <property type="entry name" value="WD40_repeat_CS"/>
</dbReference>
<dbReference type="GeneID" id="9685794"/>
<comment type="subcellular location">
    <subcellularLocation>
        <location evidence="1">Nucleus</location>
    </subcellularLocation>
</comment>
<feature type="region of interest" description="Disordered" evidence="6">
    <location>
        <begin position="403"/>
        <end position="422"/>
    </location>
</feature>
<proteinExistence type="predicted"/>
<dbReference type="PROSITE" id="PS00678">
    <property type="entry name" value="WD_REPEATS_1"/>
    <property type="match status" value="1"/>
</dbReference>
<evidence type="ECO:0000256" key="4">
    <source>
        <dbReference type="ARBA" id="ARBA00023242"/>
    </source>
</evidence>
<evidence type="ECO:0000256" key="2">
    <source>
        <dbReference type="ARBA" id="ARBA00022574"/>
    </source>
</evidence>
<accession>C1MX93</accession>
<dbReference type="PANTHER" id="PTHR44040:SF1">
    <property type="entry name" value="RETINOBLASTOMA-BINDING PROTEIN 5"/>
    <property type="match status" value="1"/>
</dbReference>
<dbReference type="Proteomes" id="UP000001876">
    <property type="component" value="Unassembled WGS sequence"/>
</dbReference>
<feature type="compositionally biased region" description="Low complexity" evidence="6">
    <location>
        <begin position="403"/>
        <end position="421"/>
    </location>
</feature>
<feature type="region of interest" description="Disordered" evidence="6">
    <location>
        <begin position="343"/>
        <end position="379"/>
    </location>
</feature>
<dbReference type="Pfam" id="PF00400">
    <property type="entry name" value="WD40"/>
    <property type="match status" value="2"/>
</dbReference>
<evidence type="ECO:0000313" key="8">
    <source>
        <dbReference type="Proteomes" id="UP000001876"/>
    </source>
</evidence>
<dbReference type="PROSITE" id="PS50294">
    <property type="entry name" value="WD_REPEATS_REGION"/>
    <property type="match status" value="1"/>
</dbReference>
<keyword evidence="2 5" id="KW-0853">WD repeat</keyword>
<dbReference type="KEGG" id="mpp:MICPUCDRAFT_40923"/>
<keyword evidence="8" id="KW-1185">Reference proteome</keyword>
<dbReference type="OMA" id="HAWRRET"/>
<dbReference type="Gene3D" id="2.130.10.10">
    <property type="entry name" value="YVTN repeat-like/Quinoprotein amine dehydrogenase"/>
    <property type="match status" value="2"/>
</dbReference>
<feature type="compositionally biased region" description="Low complexity" evidence="6">
    <location>
        <begin position="703"/>
        <end position="712"/>
    </location>
</feature>
<dbReference type="SUPFAM" id="SSF50969">
    <property type="entry name" value="YVTN repeat-like/Quinoprotein amine dehydrogenase"/>
    <property type="match status" value="1"/>
</dbReference>
<dbReference type="PROSITE" id="PS50082">
    <property type="entry name" value="WD_REPEATS_2"/>
    <property type="match status" value="1"/>
</dbReference>
<dbReference type="InterPro" id="IPR011044">
    <property type="entry name" value="Quino_amine_DH_bsu"/>
</dbReference>
<dbReference type="InterPro" id="IPR001680">
    <property type="entry name" value="WD40_rpt"/>
</dbReference>
<organism evidence="8">
    <name type="scientific">Micromonas pusilla (strain CCMP1545)</name>
    <name type="common">Picoplanktonic green alga</name>
    <dbReference type="NCBI Taxonomy" id="564608"/>
    <lineage>
        <taxon>Eukaryota</taxon>
        <taxon>Viridiplantae</taxon>
        <taxon>Chlorophyta</taxon>
        <taxon>Mamiellophyceae</taxon>
        <taxon>Mamiellales</taxon>
        <taxon>Mamiellaceae</taxon>
        <taxon>Micromonas</taxon>
    </lineage>
</organism>
<dbReference type="OrthoDB" id="196858at2759"/>
<feature type="compositionally biased region" description="Acidic residues" evidence="6">
    <location>
        <begin position="720"/>
        <end position="775"/>
    </location>
</feature>
<sequence length="775" mass="81941">MPGGDDGTTDDDPHGVAILSVAWSRDGRKVVSAAADGAIVVWDVAESDDVFRATFDAPLHRVAFDPTNASVALVCPSHDGPMTFVLGRGRKKTYLPQMPGGVEAASLVCRIPGRGLDENAASRAPAYAIYSKSARHVFVANNRGVITVVETATMDIVQALKVPDATVVKRIELSKDGLKLLVTSNARALNSYDVAEPDASSPSKGQMSHTAGVLRASTTYLNATHRSQWAAAAYTSDGAYVVGASAGSSHELHVWETNSGALVRILQGGADTKGITQIAPHPLRSLVVAVGANGTLYMWSKSYVENWSAFDPEFHEVKENEVYVEREDEFDLIADEVRDEIENGGKRATDRAAIAPAEAEAEADPKPKEEEGVAGDKEPTLALPATAAEAAVAEDAAAAAAAETTTTTTAAPAAVEDATVVDPEEEARKVALREEAEAFLKREEEAAARVKAEEDAKEAAAKAAKEAARAKAAGETAAATPGPGGDAPPPPPTTTTTAEILAKAELESTPAPAVALGLVPPARESVENVFEGRREENAAAAAAIDAAPAPAPAPAPLAIVPATLDEKPAVDPLLSLPADDPHRVAVMATVDAIRKERKAAAAAAAAEELRIEKIKSAAIMRHRAAAAKATKEALNAAKQAEADAANVVIDILTRESGYYTDEGEEDCLHFLPLDLTPAEDAVRIVEERKRRWRAREERKLAEEAAANAVGAVGEKRKERDEDDFREDDEDAEDAEEEAEDEDEEDEDAEVAEEEAEEEADDAGEEREDVEMIDDE</sequence>
<name>C1MX93_MICPC</name>
<dbReference type="RefSeq" id="XP_003060653.1">
    <property type="nucleotide sequence ID" value="XM_003060607.1"/>
</dbReference>
<dbReference type="GO" id="GO:0048188">
    <property type="term" value="C:Set1C/COMPASS complex"/>
    <property type="evidence" value="ECO:0007669"/>
    <property type="project" value="InterPro"/>
</dbReference>
<gene>
    <name evidence="7" type="ORF">MICPUCDRAFT_40923</name>
</gene>
<evidence type="ECO:0000256" key="1">
    <source>
        <dbReference type="ARBA" id="ARBA00004123"/>
    </source>
</evidence>
<dbReference type="eggNOG" id="KOG1273">
    <property type="taxonomic scope" value="Eukaryota"/>
</dbReference>
<dbReference type="SMART" id="SM00320">
    <property type="entry name" value="WD40"/>
    <property type="match status" value="3"/>
</dbReference>
<feature type="compositionally biased region" description="Basic and acidic residues" evidence="6">
    <location>
        <begin position="445"/>
        <end position="469"/>
    </location>
</feature>
<dbReference type="EMBL" id="GG663742">
    <property type="protein sequence ID" value="EEH55422.1"/>
    <property type="molecule type" value="Genomic_DNA"/>
</dbReference>
<dbReference type="AlphaFoldDB" id="C1MX93"/>
<evidence type="ECO:0000313" key="7">
    <source>
        <dbReference type="EMBL" id="EEH55422.1"/>
    </source>
</evidence>
<feature type="compositionally biased region" description="Low complexity" evidence="6">
    <location>
        <begin position="470"/>
        <end position="481"/>
    </location>
</feature>
<evidence type="ECO:0000256" key="5">
    <source>
        <dbReference type="PROSITE-ProRule" id="PRU00221"/>
    </source>
</evidence>
<keyword evidence="3" id="KW-0677">Repeat</keyword>
<dbReference type="PANTHER" id="PTHR44040">
    <property type="entry name" value="RETINOBLASTOMA-BINDING PROTEIN 5"/>
    <property type="match status" value="1"/>
</dbReference>
<dbReference type="InterPro" id="IPR015943">
    <property type="entry name" value="WD40/YVTN_repeat-like_dom_sf"/>
</dbReference>
<keyword evidence="4" id="KW-0539">Nucleus</keyword>
<feature type="repeat" description="WD" evidence="5">
    <location>
        <begin position="11"/>
        <end position="52"/>
    </location>
</feature>
<feature type="compositionally biased region" description="Basic and acidic residues" evidence="6">
    <location>
        <begin position="363"/>
        <end position="379"/>
    </location>
</feature>
<evidence type="ECO:0000256" key="6">
    <source>
        <dbReference type="SAM" id="MobiDB-lite"/>
    </source>
</evidence>
<protein>
    <submittedName>
        <fullName evidence="7">COMPASS/Set1C complex protein</fullName>
    </submittedName>
</protein>
<dbReference type="InterPro" id="IPR037850">
    <property type="entry name" value="RBBP5/Swd1"/>
</dbReference>